<evidence type="ECO:0000313" key="2">
    <source>
        <dbReference type="EMBL" id="QJA54926.1"/>
    </source>
</evidence>
<feature type="compositionally biased region" description="Acidic residues" evidence="1">
    <location>
        <begin position="8"/>
        <end position="20"/>
    </location>
</feature>
<proteinExistence type="predicted"/>
<feature type="region of interest" description="Disordered" evidence="1">
    <location>
        <begin position="1"/>
        <end position="48"/>
    </location>
</feature>
<sequence>MTNREADDPQDLPIQEEDEQDRPRKRHPGDFDDYPTDEQKEYFKRGGR</sequence>
<feature type="compositionally biased region" description="Basic and acidic residues" evidence="1">
    <location>
        <begin position="37"/>
        <end position="48"/>
    </location>
</feature>
<organism evidence="2">
    <name type="scientific">viral metagenome</name>
    <dbReference type="NCBI Taxonomy" id="1070528"/>
    <lineage>
        <taxon>unclassified sequences</taxon>
        <taxon>metagenomes</taxon>
        <taxon>organismal metagenomes</taxon>
    </lineage>
</organism>
<evidence type="ECO:0000256" key="1">
    <source>
        <dbReference type="SAM" id="MobiDB-lite"/>
    </source>
</evidence>
<dbReference type="EMBL" id="MT144551">
    <property type="protein sequence ID" value="QJA54926.1"/>
    <property type="molecule type" value="Genomic_DNA"/>
</dbReference>
<gene>
    <name evidence="2" type="ORF">TM448A06204_0003</name>
</gene>
<name>A0A6H2A404_9ZZZZ</name>
<reference evidence="2" key="1">
    <citation type="submission" date="2020-03" db="EMBL/GenBank/DDBJ databases">
        <title>The deep terrestrial virosphere.</title>
        <authorList>
            <person name="Holmfeldt K."/>
            <person name="Nilsson E."/>
            <person name="Simone D."/>
            <person name="Lopez-Fernandez M."/>
            <person name="Wu X."/>
            <person name="de Brujin I."/>
            <person name="Lundin D."/>
            <person name="Andersson A."/>
            <person name="Bertilsson S."/>
            <person name="Dopson M."/>
        </authorList>
    </citation>
    <scope>NUCLEOTIDE SEQUENCE</scope>
    <source>
        <strain evidence="2">TM448A06204</strain>
    </source>
</reference>
<accession>A0A6H2A404</accession>
<protein>
    <submittedName>
        <fullName evidence="2">Uncharacterized protein</fullName>
    </submittedName>
</protein>
<dbReference type="AlphaFoldDB" id="A0A6H2A404"/>